<feature type="region of interest" description="Disordered" evidence="1">
    <location>
        <begin position="1"/>
        <end position="39"/>
    </location>
</feature>
<dbReference type="WBParaSite" id="NBR_0000436201-mRNA-1">
    <property type="protein sequence ID" value="NBR_0000436201-mRNA-1"/>
    <property type="gene ID" value="NBR_0000436201"/>
</dbReference>
<dbReference type="AlphaFoldDB" id="A0A0N4XPB0"/>
<accession>A0A0N4XPB0</accession>
<evidence type="ECO:0000313" key="3">
    <source>
        <dbReference type="Proteomes" id="UP000271162"/>
    </source>
</evidence>
<protein>
    <submittedName>
        <fullName evidence="4">Transcriptional regulator</fullName>
    </submittedName>
</protein>
<evidence type="ECO:0000256" key="1">
    <source>
        <dbReference type="SAM" id="MobiDB-lite"/>
    </source>
</evidence>
<sequence>MSQEVLSGRVQTDRAERDLDRLAGDRTRDHQRPLRAHITSGASNAPMFVLIRREQRWRPSIAWRQATAAE</sequence>
<evidence type="ECO:0000313" key="2">
    <source>
        <dbReference type="EMBL" id="VDL67952.1"/>
    </source>
</evidence>
<proteinExistence type="predicted"/>
<keyword evidence="3" id="KW-1185">Reference proteome</keyword>
<reference evidence="2 3" key="2">
    <citation type="submission" date="2018-11" db="EMBL/GenBank/DDBJ databases">
        <authorList>
            <consortium name="Pathogen Informatics"/>
        </authorList>
    </citation>
    <scope>NUCLEOTIDE SEQUENCE [LARGE SCALE GENOMIC DNA]</scope>
</reference>
<reference evidence="4" key="1">
    <citation type="submission" date="2017-02" db="UniProtKB">
        <authorList>
            <consortium name="WormBaseParasite"/>
        </authorList>
    </citation>
    <scope>IDENTIFICATION</scope>
</reference>
<dbReference type="EMBL" id="UYSL01007982">
    <property type="protein sequence ID" value="VDL67952.1"/>
    <property type="molecule type" value="Genomic_DNA"/>
</dbReference>
<evidence type="ECO:0000313" key="4">
    <source>
        <dbReference type="WBParaSite" id="NBR_0000436201-mRNA-1"/>
    </source>
</evidence>
<dbReference type="Proteomes" id="UP000271162">
    <property type="component" value="Unassembled WGS sequence"/>
</dbReference>
<name>A0A0N4XPB0_NIPBR</name>
<feature type="compositionally biased region" description="Basic and acidic residues" evidence="1">
    <location>
        <begin position="11"/>
        <end position="32"/>
    </location>
</feature>
<gene>
    <name evidence="2" type="ORF">NBR_LOCUS4363</name>
</gene>
<organism evidence="4">
    <name type="scientific">Nippostrongylus brasiliensis</name>
    <name type="common">Rat hookworm</name>
    <dbReference type="NCBI Taxonomy" id="27835"/>
    <lineage>
        <taxon>Eukaryota</taxon>
        <taxon>Metazoa</taxon>
        <taxon>Ecdysozoa</taxon>
        <taxon>Nematoda</taxon>
        <taxon>Chromadorea</taxon>
        <taxon>Rhabditida</taxon>
        <taxon>Rhabditina</taxon>
        <taxon>Rhabditomorpha</taxon>
        <taxon>Strongyloidea</taxon>
        <taxon>Heligmosomidae</taxon>
        <taxon>Nippostrongylus</taxon>
    </lineage>
</organism>